<evidence type="ECO:0000313" key="1">
    <source>
        <dbReference type="EMBL" id="KAI4818894.1"/>
    </source>
</evidence>
<gene>
    <name evidence="1" type="ORF">KUCAC02_004185</name>
</gene>
<dbReference type="Proteomes" id="UP001057452">
    <property type="component" value="Chromosome 10"/>
</dbReference>
<proteinExistence type="predicted"/>
<comment type="caution">
    <text evidence="1">The sequence shown here is derived from an EMBL/GenBank/DDBJ whole genome shotgun (WGS) entry which is preliminary data.</text>
</comment>
<reference evidence="1" key="1">
    <citation type="submission" date="2022-05" db="EMBL/GenBank/DDBJ databases">
        <title>Chromosome-level genome of Chaenocephalus aceratus.</title>
        <authorList>
            <person name="Park H."/>
        </authorList>
    </citation>
    <scope>NUCLEOTIDE SEQUENCE</scope>
    <source>
        <strain evidence="1">KU_202001</strain>
    </source>
</reference>
<protein>
    <submittedName>
        <fullName evidence="1">Uncharacterized protein</fullName>
    </submittedName>
</protein>
<keyword evidence="2" id="KW-1185">Reference proteome</keyword>
<organism evidence="1 2">
    <name type="scientific">Chaenocephalus aceratus</name>
    <name type="common">Blackfin icefish</name>
    <name type="synonym">Chaenichthys aceratus</name>
    <dbReference type="NCBI Taxonomy" id="36190"/>
    <lineage>
        <taxon>Eukaryota</taxon>
        <taxon>Metazoa</taxon>
        <taxon>Chordata</taxon>
        <taxon>Craniata</taxon>
        <taxon>Vertebrata</taxon>
        <taxon>Euteleostomi</taxon>
        <taxon>Actinopterygii</taxon>
        <taxon>Neopterygii</taxon>
        <taxon>Teleostei</taxon>
        <taxon>Neoteleostei</taxon>
        <taxon>Acanthomorphata</taxon>
        <taxon>Eupercaria</taxon>
        <taxon>Perciformes</taxon>
        <taxon>Notothenioidei</taxon>
        <taxon>Channichthyidae</taxon>
        <taxon>Chaenocephalus</taxon>
    </lineage>
</organism>
<accession>A0ACB9WYI9</accession>
<sequence length="123" mass="13462">MKVVFALVVLLHLCHSKDNKKVYKEIIDGLKELGPANISLSSCVSCYVKELKRLLDNVTVNKSNKHIIQGLQANLQILNLGCGSCTFEHREVPEQKAGGERRSEVDPKCTSACPSVPGLTSDL</sequence>
<evidence type="ECO:0000313" key="2">
    <source>
        <dbReference type="Proteomes" id="UP001057452"/>
    </source>
</evidence>
<dbReference type="EMBL" id="CM043794">
    <property type="protein sequence ID" value="KAI4818894.1"/>
    <property type="molecule type" value="Genomic_DNA"/>
</dbReference>
<name>A0ACB9WYI9_CHAAC</name>